<organism evidence="3 4">
    <name type="scientific">Candidatus Brachybacterium intestinipullorum</name>
    <dbReference type="NCBI Taxonomy" id="2838512"/>
    <lineage>
        <taxon>Bacteria</taxon>
        <taxon>Bacillati</taxon>
        <taxon>Actinomycetota</taxon>
        <taxon>Actinomycetes</taxon>
        <taxon>Micrococcales</taxon>
        <taxon>Dermabacteraceae</taxon>
        <taxon>Brachybacterium</taxon>
    </lineage>
</organism>
<protein>
    <submittedName>
        <fullName evidence="3">Uncharacterized protein</fullName>
    </submittedName>
</protein>
<evidence type="ECO:0000313" key="3">
    <source>
        <dbReference type="EMBL" id="HJC70012.1"/>
    </source>
</evidence>
<evidence type="ECO:0000256" key="1">
    <source>
        <dbReference type="SAM" id="MobiDB-lite"/>
    </source>
</evidence>
<feature type="compositionally biased region" description="Acidic residues" evidence="1">
    <location>
        <begin position="61"/>
        <end position="71"/>
    </location>
</feature>
<dbReference type="EMBL" id="DWWC01000208">
    <property type="protein sequence ID" value="HJC70012.1"/>
    <property type="molecule type" value="Genomic_DNA"/>
</dbReference>
<evidence type="ECO:0000313" key="4">
    <source>
        <dbReference type="Proteomes" id="UP000823854"/>
    </source>
</evidence>
<feature type="chain" id="PRO_5039173068" evidence="2">
    <location>
        <begin position="21"/>
        <end position="288"/>
    </location>
</feature>
<dbReference type="Proteomes" id="UP000823854">
    <property type="component" value="Unassembled WGS sequence"/>
</dbReference>
<evidence type="ECO:0000256" key="2">
    <source>
        <dbReference type="SAM" id="SignalP"/>
    </source>
</evidence>
<reference evidence="3" key="1">
    <citation type="journal article" date="2021" name="PeerJ">
        <title>Extensive microbial diversity within the chicken gut microbiome revealed by metagenomics and culture.</title>
        <authorList>
            <person name="Gilroy R."/>
            <person name="Ravi A."/>
            <person name="Getino M."/>
            <person name="Pursley I."/>
            <person name="Horton D.L."/>
            <person name="Alikhan N.F."/>
            <person name="Baker D."/>
            <person name="Gharbi K."/>
            <person name="Hall N."/>
            <person name="Watson M."/>
            <person name="Adriaenssens E.M."/>
            <person name="Foster-Nyarko E."/>
            <person name="Jarju S."/>
            <person name="Secka A."/>
            <person name="Antonio M."/>
            <person name="Oren A."/>
            <person name="Chaudhuri R.R."/>
            <person name="La Ragione R."/>
            <person name="Hildebrand F."/>
            <person name="Pallen M.J."/>
        </authorList>
    </citation>
    <scope>NUCLEOTIDE SEQUENCE</scope>
    <source>
        <strain evidence="3">CHK130-7132</strain>
    </source>
</reference>
<feature type="compositionally biased region" description="Low complexity" evidence="1">
    <location>
        <begin position="34"/>
        <end position="60"/>
    </location>
</feature>
<sequence length="288" mass="28952">MRTRARTTTARRLRRGMALAACTALLGLPACGTDDGSGADPEASSAEESSAEASDGGASSSDDEDATDEDPGPTAERTSIILVTELGIDDGSGEGAPTLTADDLAGLLAEPLGGEAECTDELVLELGQSAQCTGPASLEGDDEDQDWAATAVAVPSEDAALGEGYRVAVLFSAGTALPEGASDLAREGVTLTGVGVGSMFGVEPLSAEELADATLQTLTSENAYVPVAEEADWSEVTCEDGLDFTDFRTVGCTAATADGATWQLHVAPGTYADNDPGVLVGIEGTVGG</sequence>
<gene>
    <name evidence="3" type="ORF">H9932_10095</name>
</gene>
<keyword evidence="2" id="KW-0732">Signal</keyword>
<accession>A0A9D2PZA7</accession>
<feature type="signal peptide" evidence="2">
    <location>
        <begin position="1"/>
        <end position="20"/>
    </location>
</feature>
<reference evidence="3" key="2">
    <citation type="submission" date="2021-04" db="EMBL/GenBank/DDBJ databases">
        <authorList>
            <person name="Gilroy R."/>
        </authorList>
    </citation>
    <scope>NUCLEOTIDE SEQUENCE</scope>
    <source>
        <strain evidence="3">CHK130-7132</strain>
    </source>
</reference>
<proteinExistence type="predicted"/>
<name>A0A9D2PZA7_9MICO</name>
<comment type="caution">
    <text evidence="3">The sequence shown here is derived from an EMBL/GenBank/DDBJ whole genome shotgun (WGS) entry which is preliminary data.</text>
</comment>
<feature type="region of interest" description="Disordered" evidence="1">
    <location>
        <begin position="30"/>
        <end position="79"/>
    </location>
</feature>
<dbReference type="AlphaFoldDB" id="A0A9D2PZA7"/>